<reference evidence="1 2" key="1">
    <citation type="journal article" date="2013" name="Mar. Genomics">
        <title>Expression of sulfatases in Rhodopirellula baltica and the diversity of sulfatases in the genus Rhodopirellula.</title>
        <authorList>
            <person name="Wegner C.E."/>
            <person name="Richter-Heitmann T."/>
            <person name="Klindworth A."/>
            <person name="Klockow C."/>
            <person name="Richter M."/>
            <person name="Achstetter T."/>
            <person name="Glockner F.O."/>
            <person name="Harder J."/>
        </authorList>
    </citation>
    <scope>NUCLEOTIDE SEQUENCE [LARGE SCALE GENOMIC DNA]</scope>
    <source>
        <strain evidence="1 2">SM1</strain>
    </source>
</reference>
<comment type="caution">
    <text evidence="1">The sequence shown here is derived from an EMBL/GenBank/DDBJ whole genome shotgun (WGS) entry which is preliminary data.</text>
</comment>
<proteinExistence type="predicted"/>
<protein>
    <submittedName>
        <fullName evidence="1">Secreted protein</fullName>
    </submittedName>
</protein>
<dbReference type="EMBL" id="ANOG01000261">
    <property type="protein sequence ID" value="EMI21313.1"/>
    <property type="molecule type" value="Genomic_DNA"/>
</dbReference>
<sequence>MKRSSKINTFYYRTAATWTGVASTDAASKNDHYFEFNAIDHRTERADPVRRGFIVAVFAASR</sequence>
<organism evidence="1 2">
    <name type="scientific">Rhodopirellula maiorica SM1</name>
    <dbReference type="NCBI Taxonomy" id="1265738"/>
    <lineage>
        <taxon>Bacteria</taxon>
        <taxon>Pseudomonadati</taxon>
        <taxon>Planctomycetota</taxon>
        <taxon>Planctomycetia</taxon>
        <taxon>Pirellulales</taxon>
        <taxon>Pirellulaceae</taxon>
        <taxon>Novipirellula</taxon>
    </lineage>
</organism>
<dbReference type="Proteomes" id="UP000011991">
    <property type="component" value="Unassembled WGS sequence"/>
</dbReference>
<gene>
    <name evidence="1" type="ORF">RMSM_01793</name>
</gene>
<dbReference type="AlphaFoldDB" id="M5RPR1"/>
<evidence type="ECO:0000313" key="1">
    <source>
        <dbReference type="EMBL" id="EMI21313.1"/>
    </source>
</evidence>
<name>M5RPR1_9BACT</name>
<accession>M5RPR1</accession>
<evidence type="ECO:0000313" key="2">
    <source>
        <dbReference type="Proteomes" id="UP000011991"/>
    </source>
</evidence>
<keyword evidence="2" id="KW-1185">Reference proteome</keyword>
<dbReference type="PATRIC" id="fig|1265738.3.peg.1786"/>